<reference evidence="2 3" key="1">
    <citation type="journal article" date="2019" name="Sci. Rep.">
        <title>A high-quality genome of Eragrostis curvula grass provides insights into Poaceae evolution and supports new strategies to enhance forage quality.</title>
        <authorList>
            <person name="Carballo J."/>
            <person name="Santos B.A.C.M."/>
            <person name="Zappacosta D."/>
            <person name="Garbus I."/>
            <person name="Selva J.P."/>
            <person name="Gallo C.A."/>
            <person name="Diaz A."/>
            <person name="Albertini E."/>
            <person name="Caccamo M."/>
            <person name="Echenique V."/>
        </authorList>
    </citation>
    <scope>NUCLEOTIDE SEQUENCE [LARGE SCALE GENOMIC DNA]</scope>
    <source>
        <strain evidence="3">cv. Victoria</strain>
        <tissue evidence="2">Leaf</tissue>
    </source>
</reference>
<evidence type="ECO:0000313" key="2">
    <source>
        <dbReference type="EMBL" id="TVT99524.1"/>
    </source>
</evidence>
<sequence>MEGASAMDAGCSATDAGASDPGPPPVDTVGGGAAAARIEGAGAVPVPRDGEQRDAGAVRASYLDTSHRFAPFLPAASLTLFHGLTPFPGMMQPRVHVFRSAGPSTPGTPKKRTKKAKEASSSIMPFDNDAPPTSMSFHI</sequence>
<dbReference type="AlphaFoldDB" id="A0A5J9SKI3"/>
<name>A0A5J9SKI3_9POAL</name>
<dbReference type="Gramene" id="TVT99524">
    <property type="protein sequence ID" value="TVT99524"/>
    <property type="gene ID" value="EJB05_55111"/>
</dbReference>
<proteinExistence type="predicted"/>
<feature type="region of interest" description="Disordered" evidence="1">
    <location>
        <begin position="1"/>
        <end position="34"/>
    </location>
</feature>
<dbReference type="Proteomes" id="UP000324897">
    <property type="component" value="Unassembled WGS sequence"/>
</dbReference>
<evidence type="ECO:0000313" key="3">
    <source>
        <dbReference type="Proteomes" id="UP000324897"/>
    </source>
</evidence>
<feature type="region of interest" description="Disordered" evidence="1">
    <location>
        <begin position="97"/>
        <end position="139"/>
    </location>
</feature>
<dbReference type="EMBL" id="RWGY01000711">
    <property type="protein sequence ID" value="TVT99524.1"/>
    <property type="molecule type" value="Genomic_DNA"/>
</dbReference>
<protein>
    <submittedName>
        <fullName evidence="2">Uncharacterized protein</fullName>
    </submittedName>
</protein>
<feature type="non-terminal residue" evidence="2">
    <location>
        <position position="1"/>
    </location>
</feature>
<evidence type="ECO:0000256" key="1">
    <source>
        <dbReference type="SAM" id="MobiDB-lite"/>
    </source>
</evidence>
<gene>
    <name evidence="2" type="ORF">EJB05_55111</name>
</gene>
<keyword evidence="3" id="KW-1185">Reference proteome</keyword>
<accession>A0A5J9SKI3</accession>
<organism evidence="2 3">
    <name type="scientific">Eragrostis curvula</name>
    <name type="common">weeping love grass</name>
    <dbReference type="NCBI Taxonomy" id="38414"/>
    <lineage>
        <taxon>Eukaryota</taxon>
        <taxon>Viridiplantae</taxon>
        <taxon>Streptophyta</taxon>
        <taxon>Embryophyta</taxon>
        <taxon>Tracheophyta</taxon>
        <taxon>Spermatophyta</taxon>
        <taxon>Magnoliopsida</taxon>
        <taxon>Liliopsida</taxon>
        <taxon>Poales</taxon>
        <taxon>Poaceae</taxon>
        <taxon>PACMAD clade</taxon>
        <taxon>Chloridoideae</taxon>
        <taxon>Eragrostideae</taxon>
        <taxon>Eragrostidinae</taxon>
        <taxon>Eragrostis</taxon>
    </lineage>
</organism>
<comment type="caution">
    <text evidence="2">The sequence shown here is derived from an EMBL/GenBank/DDBJ whole genome shotgun (WGS) entry which is preliminary data.</text>
</comment>